<protein>
    <submittedName>
        <fullName evidence="2">Periplasmic nitrate reductase, NapE protein</fullName>
    </submittedName>
</protein>
<name>A0A3G8H9C7_9BURK</name>
<feature type="transmembrane region" description="Helical" evidence="1">
    <location>
        <begin position="20"/>
        <end position="44"/>
    </location>
</feature>
<organism evidence="2 3">
    <name type="scientific">Cupriavidus pauculus</name>
    <dbReference type="NCBI Taxonomy" id="82633"/>
    <lineage>
        <taxon>Bacteria</taxon>
        <taxon>Pseudomonadati</taxon>
        <taxon>Pseudomonadota</taxon>
        <taxon>Betaproteobacteria</taxon>
        <taxon>Burkholderiales</taxon>
        <taxon>Burkholderiaceae</taxon>
        <taxon>Cupriavidus</taxon>
    </lineage>
</organism>
<keyword evidence="1" id="KW-0472">Membrane</keyword>
<dbReference type="RefSeq" id="WP_124686679.1">
    <property type="nucleotide sequence ID" value="NZ_CP033970.1"/>
</dbReference>
<evidence type="ECO:0000313" key="3">
    <source>
        <dbReference type="Proteomes" id="UP000270411"/>
    </source>
</evidence>
<dbReference type="KEGG" id="cpau:EHF44_19650"/>
<dbReference type="Pfam" id="PF06796">
    <property type="entry name" value="NapE"/>
    <property type="match status" value="1"/>
</dbReference>
<proteinExistence type="predicted"/>
<gene>
    <name evidence="2" type="primary">napE</name>
    <name evidence="2" type="ORF">EHF44_19650</name>
</gene>
<dbReference type="EMBL" id="CP033970">
    <property type="protein sequence ID" value="AZG16948.1"/>
    <property type="molecule type" value="Genomic_DNA"/>
</dbReference>
<sequence>MDPRSVDDPQRKKEEVRSFLFLTAVMVPVLSVIIVAGYGFIVWMSQLISGPPTH</sequence>
<keyword evidence="1" id="KW-0812">Transmembrane</keyword>
<evidence type="ECO:0000313" key="2">
    <source>
        <dbReference type="EMBL" id="AZG16948.1"/>
    </source>
</evidence>
<evidence type="ECO:0000256" key="1">
    <source>
        <dbReference type="SAM" id="Phobius"/>
    </source>
</evidence>
<dbReference type="InterPro" id="IPR004448">
    <property type="entry name" value="Nitrate_reductase_NapE"/>
</dbReference>
<dbReference type="OrthoDB" id="7596241at2"/>
<dbReference type="InterPro" id="IPR010649">
    <property type="entry name" value="NapE_TorE"/>
</dbReference>
<dbReference type="NCBIfam" id="TIGR02973">
    <property type="entry name" value="nitrate_rd_NapE"/>
    <property type="match status" value="1"/>
</dbReference>
<reference evidence="3" key="1">
    <citation type="submission" date="2018-11" db="EMBL/GenBank/DDBJ databases">
        <title>FDA dAtabase for Regulatory Grade micrObial Sequences (FDA-ARGOS): Supporting development and validation of Infectious Disease Dx tests.</title>
        <authorList>
            <person name="Goldberg B."/>
            <person name="Campos J."/>
            <person name="Tallon L."/>
            <person name="Sadzewicz L."/>
            <person name="Zhao X."/>
            <person name="Vavikolanu K."/>
            <person name="Mehta A."/>
            <person name="Aluvathingal J."/>
            <person name="Nadendla S."/>
            <person name="Geyer C."/>
            <person name="Nandy P."/>
            <person name="Yan Y."/>
            <person name="Sichtig H."/>
        </authorList>
    </citation>
    <scope>NUCLEOTIDE SEQUENCE [LARGE SCALE GENOMIC DNA]</scope>
    <source>
        <strain evidence="3">FDAARGOS_614</strain>
    </source>
</reference>
<dbReference type="Proteomes" id="UP000270411">
    <property type="component" value="Chromosome 2"/>
</dbReference>
<accession>A0A3G8H9C7</accession>
<dbReference type="AlphaFoldDB" id="A0A3G8H9C7"/>
<keyword evidence="1" id="KW-1133">Transmembrane helix</keyword>